<dbReference type="Proteomes" id="UP000652761">
    <property type="component" value="Unassembled WGS sequence"/>
</dbReference>
<proteinExistence type="predicted"/>
<name>A0A843V5W1_COLES</name>
<evidence type="ECO:0000259" key="2">
    <source>
        <dbReference type="Pfam" id="PF06972"/>
    </source>
</evidence>
<dbReference type="GO" id="GO:0051082">
    <property type="term" value="F:unfolded protein binding"/>
    <property type="evidence" value="ECO:0007669"/>
    <property type="project" value="TreeGrafter"/>
</dbReference>
<dbReference type="OrthoDB" id="753279at2759"/>
<evidence type="ECO:0000256" key="1">
    <source>
        <dbReference type="SAM" id="MobiDB-lite"/>
    </source>
</evidence>
<reference evidence="3" key="1">
    <citation type="submission" date="2017-07" db="EMBL/GenBank/DDBJ databases">
        <title>Taro Niue Genome Assembly and Annotation.</title>
        <authorList>
            <person name="Atibalentja N."/>
            <person name="Keating K."/>
            <person name="Fields C.J."/>
        </authorList>
    </citation>
    <scope>NUCLEOTIDE SEQUENCE</scope>
    <source>
        <strain evidence="3">Niue_2</strain>
        <tissue evidence="3">Leaf</tissue>
    </source>
</reference>
<feature type="compositionally biased region" description="Basic and acidic residues" evidence="1">
    <location>
        <begin position="91"/>
        <end position="105"/>
    </location>
</feature>
<dbReference type="PANTHER" id="PTHR46775">
    <property type="entry name" value="FLOCCULATION PROTEIN (DUF1296)"/>
    <property type="match status" value="1"/>
</dbReference>
<evidence type="ECO:0000313" key="3">
    <source>
        <dbReference type="EMBL" id="MQL89170.1"/>
    </source>
</evidence>
<accession>A0A843V5W1</accession>
<gene>
    <name evidence="3" type="ORF">Taro_021733</name>
</gene>
<protein>
    <recommendedName>
        <fullName evidence="2">GBF-interacting protein 1 N-terminal domain-containing protein</fullName>
    </recommendedName>
</protein>
<comment type="caution">
    <text evidence="3">The sequence shown here is derived from an EMBL/GenBank/DDBJ whole genome shotgun (WGS) entry which is preliminary data.</text>
</comment>
<dbReference type="InterPro" id="IPR044277">
    <property type="entry name" value="GIP1"/>
</dbReference>
<dbReference type="InterPro" id="IPR009060">
    <property type="entry name" value="UBA-like_sf"/>
</dbReference>
<keyword evidence="4" id="KW-1185">Reference proteome</keyword>
<dbReference type="Pfam" id="PF06972">
    <property type="entry name" value="GIP1_N"/>
    <property type="match status" value="1"/>
</dbReference>
<dbReference type="InterPro" id="IPR009719">
    <property type="entry name" value="GIP1_N"/>
</dbReference>
<dbReference type="EMBL" id="NMUH01001123">
    <property type="protein sequence ID" value="MQL89170.1"/>
    <property type="molecule type" value="Genomic_DNA"/>
</dbReference>
<evidence type="ECO:0000313" key="4">
    <source>
        <dbReference type="Proteomes" id="UP000652761"/>
    </source>
</evidence>
<feature type="domain" description="GBF-interacting protein 1 N-terminal" evidence="2">
    <location>
        <begin position="11"/>
        <end position="55"/>
    </location>
</feature>
<dbReference type="SUPFAM" id="SSF46934">
    <property type="entry name" value="UBA-like"/>
    <property type="match status" value="1"/>
</dbReference>
<dbReference type="PANTHER" id="PTHR46775:SF1">
    <property type="entry name" value="FLOCCULATION PROTEIN (DUF1296)"/>
    <property type="match status" value="1"/>
</dbReference>
<organism evidence="3 4">
    <name type="scientific">Colocasia esculenta</name>
    <name type="common">Wild taro</name>
    <name type="synonym">Arum esculentum</name>
    <dbReference type="NCBI Taxonomy" id="4460"/>
    <lineage>
        <taxon>Eukaryota</taxon>
        <taxon>Viridiplantae</taxon>
        <taxon>Streptophyta</taxon>
        <taxon>Embryophyta</taxon>
        <taxon>Tracheophyta</taxon>
        <taxon>Spermatophyta</taxon>
        <taxon>Magnoliopsida</taxon>
        <taxon>Liliopsida</taxon>
        <taxon>Araceae</taxon>
        <taxon>Aroideae</taxon>
        <taxon>Colocasieae</taxon>
        <taxon>Colocasia</taxon>
    </lineage>
</organism>
<sequence length="199" mass="22569">MSSGGSSRVSIPSSLKKTIQDIKEIARNHSDDEILAMLEECAMDPNETAQKLLYQGVIIQYTGEPIFTYSECRSMLSTYTFHEVKRKRDRRKENMNNREPTDSRWKPGMQGRGIRGGRGSYYSRYQSHDAGDISGGKEDRAIQAMEKATTSPSSYSMQETENKSGVFAARFKEITFALRLLRELDMESRVEPGSCLIML</sequence>
<dbReference type="AlphaFoldDB" id="A0A843V5W1"/>
<feature type="region of interest" description="Disordered" evidence="1">
    <location>
        <begin position="86"/>
        <end position="110"/>
    </location>
</feature>